<dbReference type="EMBL" id="JWZT01000019">
    <property type="protein sequence ID" value="KII75142.1"/>
    <property type="molecule type" value="Genomic_DNA"/>
</dbReference>
<keyword evidence="1" id="KW-0812">Transmembrane</keyword>
<gene>
    <name evidence="2" type="ORF">RF11_10435</name>
</gene>
<proteinExistence type="predicted"/>
<evidence type="ECO:0000313" key="2">
    <source>
        <dbReference type="EMBL" id="KII75142.1"/>
    </source>
</evidence>
<protein>
    <submittedName>
        <fullName evidence="2">Uncharacterized protein</fullName>
    </submittedName>
</protein>
<evidence type="ECO:0000256" key="1">
    <source>
        <dbReference type="SAM" id="Phobius"/>
    </source>
</evidence>
<comment type="caution">
    <text evidence="2">The sequence shown here is derived from an EMBL/GenBank/DDBJ whole genome shotgun (WGS) entry which is preliminary data.</text>
</comment>
<dbReference type="AlphaFoldDB" id="A0A0C2NMB1"/>
<keyword evidence="1" id="KW-0472">Membrane</keyword>
<keyword evidence="1" id="KW-1133">Transmembrane helix</keyword>
<organism evidence="2 3">
    <name type="scientific">Thelohanellus kitauei</name>
    <name type="common">Myxosporean</name>
    <dbReference type="NCBI Taxonomy" id="669202"/>
    <lineage>
        <taxon>Eukaryota</taxon>
        <taxon>Metazoa</taxon>
        <taxon>Cnidaria</taxon>
        <taxon>Myxozoa</taxon>
        <taxon>Myxosporea</taxon>
        <taxon>Bivalvulida</taxon>
        <taxon>Platysporina</taxon>
        <taxon>Myxobolidae</taxon>
        <taxon>Thelohanellus</taxon>
    </lineage>
</organism>
<feature type="transmembrane region" description="Helical" evidence="1">
    <location>
        <begin position="12"/>
        <end position="34"/>
    </location>
</feature>
<name>A0A0C2NMB1_THEKT</name>
<sequence>MDLSLNSLSAIVIVASPIIVLMLILVCYFVYLCLTRNSRLHSNLIRHQRGSNVSPNYVEYRIANDLLNRAFGLDKSPKYRKDIMNASPPKYELHSLDEPMKPLS</sequence>
<keyword evidence="3" id="KW-1185">Reference proteome</keyword>
<dbReference type="Proteomes" id="UP000031668">
    <property type="component" value="Unassembled WGS sequence"/>
</dbReference>
<accession>A0A0C2NMB1</accession>
<reference evidence="2 3" key="1">
    <citation type="journal article" date="2014" name="Genome Biol. Evol.">
        <title>The genome of the myxosporean Thelohanellus kitauei shows adaptations to nutrient acquisition within its fish host.</title>
        <authorList>
            <person name="Yang Y."/>
            <person name="Xiong J."/>
            <person name="Zhou Z."/>
            <person name="Huo F."/>
            <person name="Miao W."/>
            <person name="Ran C."/>
            <person name="Liu Y."/>
            <person name="Zhang J."/>
            <person name="Feng J."/>
            <person name="Wang M."/>
            <person name="Wang M."/>
            <person name="Wang L."/>
            <person name="Yao B."/>
        </authorList>
    </citation>
    <scope>NUCLEOTIDE SEQUENCE [LARGE SCALE GENOMIC DNA]</scope>
    <source>
        <strain evidence="2">Wuqing</strain>
    </source>
</reference>
<evidence type="ECO:0000313" key="3">
    <source>
        <dbReference type="Proteomes" id="UP000031668"/>
    </source>
</evidence>